<dbReference type="PANTHER" id="PTHR35792:SF1">
    <property type="entry name" value="SLL0268 PROTEIN"/>
    <property type="match status" value="1"/>
</dbReference>
<evidence type="ECO:0000313" key="2">
    <source>
        <dbReference type="EMBL" id="MBD2864217.1"/>
    </source>
</evidence>
<reference evidence="2" key="1">
    <citation type="submission" date="2020-09" db="EMBL/GenBank/DDBJ databases">
        <title>A novel bacterium of genus Paenibacillus, isolated from South China Sea.</title>
        <authorList>
            <person name="Huang H."/>
            <person name="Mo K."/>
            <person name="Hu Y."/>
        </authorList>
    </citation>
    <scope>NUCLEOTIDE SEQUENCE</scope>
    <source>
        <strain evidence="2">IB182363</strain>
    </source>
</reference>
<feature type="transmembrane region" description="Helical" evidence="1">
    <location>
        <begin position="12"/>
        <end position="28"/>
    </location>
</feature>
<keyword evidence="1" id="KW-0812">Transmembrane</keyword>
<evidence type="ECO:0000313" key="3">
    <source>
        <dbReference type="Proteomes" id="UP000639396"/>
    </source>
</evidence>
<keyword evidence="3" id="KW-1185">Reference proteome</keyword>
<dbReference type="EMBL" id="JACXJA010000027">
    <property type="protein sequence ID" value="MBD2864217.1"/>
    <property type="molecule type" value="Genomic_DNA"/>
</dbReference>
<dbReference type="AlphaFoldDB" id="A0A927CCS3"/>
<dbReference type="InterPro" id="IPR024623">
    <property type="entry name" value="YtxH"/>
</dbReference>
<accession>A0A927CCS3</accession>
<protein>
    <submittedName>
        <fullName evidence="2">YtxH domain-containing protein</fullName>
    </submittedName>
</protein>
<dbReference type="Proteomes" id="UP000639396">
    <property type="component" value="Unassembled WGS sequence"/>
</dbReference>
<dbReference type="InterPro" id="IPR052928">
    <property type="entry name" value="Desiccation-related_membrane"/>
</dbReference>
<name>A0A927CCS3_9BACL</name>
<proteinExistence type="predicted"/>
<organism evidence="2 3">
    <name type="scientific">Paenibacillus oceani</name>
    <dbReference type="NCBI Taxonomy" id="2772510"/>
    <lineage>
        <taxon>Bacteria</taxon>
        <taxon>Bacillati</taxon>
        <taxon>Bacillota</taxon>
        <taxon>Bacilli</taxon>
        <taxon>Bacillales</taxon>
        <taxon>Paenibacillaceae</taxon>
        <taxon>Paenibacillus</taxon>
    </lineage>
</organism>
<dbReference type="Pfam" id="PF12732">
    <property type="entry name" value="YtxH"/>
    <property type="match status" value="1"/>
</dbReference>
<dbReference type="PANTHER" id="PTHR35792">
    <property type="entry name" value="GENERAL STRESS PROTEIN"/>
    <property type="match status" value="1"/>
</dbReference>
<keyword evidence="1" id="KW-0472">Membrane</keyword>
<keyword evidence="1" id="KW-1133">Transmembrane helix</keyword>
<dbReference type="RefSeq" id="WP_190929840.1">
    <property type="nucleotide sequence ID" value="NZ_JACXJA010000027.1"/>
</dbReference>
<sequence length="101" mass="11306">MSKRNLQGSWKAVWIGGMVGATAALLFAPKSGKRLRRDLVRGAQDLRDTTSEWAKDASYSTQKAVKQVSGYASEWSDLARGMARSVLRVRKAKPRRGLLWR</sequence>
<comment type="caution">
    <text evidence="2">The sequence shown here is derived from an EMBL/GenBank/DDBJ whole genome shotgun (WGS) entry which is preliminary data.</text>
</comment>
<gene>
    <name evidence="2" type="ORF">IDH45_19725</name>
</gene>
<evidence type="ECO:0000256" key="1">
    <source>
        <dbReference type="SAM" id="Phobius"/>
    </source>
</evidence>